<dbReference type="SMART" id="SM00432">
    <property type="entry name" value="MADS"/>
    <property type="match status" value="1"/>
</dbReference>
<dbReference type="AlphaFoldDB" id="A0A0K9PMT2"/>
<gene>
    <name evidence="7" type="ORF">ZOSMA_1G02530</name>
</gene>
<dbReference type="EMBL" id="LFYR01000729">
    <property type="protein sequence ID" value="KMZ70276.1"/>
    <property type="molecule type" value="Genomic_DNA"/>
</dbReference>
<dbReference type="Proteomes" id="UP000036987">
    <property type="component" value="Unassembled WGS sequence"/>
</dbReference>
<evidence type="ECO:0000313" key="7">
    <source>
        <dbReference type="EMBL" id="KMZ70276.1"/>
    </source>
</evidence>
<dbReference type="InterPro" id="IPR036879">
    <property type="entry name" value="TF_MADSbox_sf"/>
</dbReference>
<evidence type="ECO:0000313" key="8">
    <source>
        <dbReference type="Proteomes" id="UP000036987"/>
    </source>
</evidence>
<comment type="subcellular location">
    <subcellularLocation>
        <location evidence="1">Nucleus</location>
    </subcellularLocation>
</comment>
<sequence>MVRKRLPYRFIEDERRRKSTFGKRLDGIKKKAMELSTLCGIDVVLICTGSADNNSIQTWPENLLEVQNIIDRFGRLGIEDRDRRKGDLKSHMKNQIKKISAELNRLRRDNVANGYLMFNYGILLPQGISNTSAVFASLEAKLAAVNERIGVLMDNMKLGNNVDSFCLDDSPITFSHYFEDQVGMTGLDEMFNNNCEVGGNGQSSQFVQDVMPLNYIMPQLQQVDHYNNGEGCSTTSTFVDPYCVNYAAQDSEIGFSNSNIARMISNSTTPALPPPPYDNQIISKYNLIGDDYINSDYLPLMWLTMPETTTSSNQIIFHRPQDSPFYPGTPHQM</sequence>
<evidence type="ECO:0000256" key="4">
    <source>
        <dbReference type="ARBA" id="ARBA00023163"/>
    </source>
</evidence>
<evidence type="ECO:0000256" key="1">
    <source>
        <dbReference type="ARBA" id="ARBA00004123"/>
    </source>
</evidence>
<dbReference type="SUPFAM" id="SSF55455">
    <property type="entry name" value="SRF-like"/>
    <property type="match status" value="1"/>
</dbReference>
<dbReference type="GO" id="GO:0000978">
    <property type="term" value="F:RNA polymerase II cis-regulatory region sequence-specific DNA binding"/>
    <property type="evidence" value="ECO:0000318"/>
    <property type="project" value="GO_Central"/>
</dbReference>
<keyword evidence="5" id="KW-0539">Nucleus</keyword>
<dbReference type="PANTHER" id="PTHR11945:SF776">
    <property type="entry name" value="AGAMOUS-LIKE 50-RELATED"/>
    <property type="match status" value="1"/>
</dbReference>
<evidence type="ECO:0000256" key="2">
    <source>
        <dbReference type="ARBA" id="ARBA00023015"/>
    </source>
</evidence>
<dbReference type="InterPro" id="IPR002100">
    <property type="entry name" value="TF_MADSbox"/>
</dbReference>
<keyword evidence="8" id="KW-1185">Reference proteome</keyword>
<comment type="caution">
    <text evidence="7">The sequence shown here is derived from an EMBL/GenBank/DDBJ whole genome shotgun (WGS) entry which is preliminary data.</text>
</comment>
<dbReference type="GO" id="GO:0046983">
    <property type="term" value="F:protein dimerization activity"/>
    <property type="evidence" value="ECO:0007669"/>
    <property type="project" value="InterPro"/>
</dbReference>
<organism evidence="7 8">
    <name type="scientific">Zostera marina</name>
    <name type="common">Eelgrass</name>
    <dbReference type="NCBI Taxonomy" id="29655"/>
    <lineage>
        <taxon>Eukaryota</taxon>
        <taxon>Viridiplantae</taxon>
        <taxon>Streptophyta</taxon>
        <taxon>Embryophyta</taxon>
        <taxon>Tracheophyta</taxon>
        <taxon>Spermatophyta</taxon>
        <taxon>Magnoliopsida</taxon>
        <taxon>Liliopsida</taxon>
        <taxon>Zosteraceae</taxon>
        <taxon>Zostera</taxon>
    </lineage>
</organism>
<dbReference type="InterPro" id="IPR033897">
    <property type="entry name" value="SRF-like_MADS-box"/>
</dbReference>
<dbReference type="OrthoDB" id="762064at2759"/>
<dbReference type="Pfam" id="PF00319">
    <property type="entry name" value="SRF-TF"/>
    <property type="match status" value="1"/>
</dbReference>
<evidence type="ECO:0000259" key="6">
    <source>
        <dbReference type="PROSITE" id="PS50066"/>
    </source>
</evidence>
<keyword evidence="2" id="KW-0805">Transcription regulation</keyword>
<dbReference type="GO" id="GO:0006357">
    <property type="term" value="P:regulation of transcription by RNA polymerase II"/>
    <property type="evidence" value="ECO:0000318"/>
    <property type="project" value="GO_Central"/>
</dbReference>
<dbReference type="PROSITE" id="PS50066">
    <property type="entry name" value="MADS_BOX_2"/>
    <property type="match status" value="1"/>
</dbReference>
<dbReference type="PRINTS" id="PR00404">
    <property type="entry name" value="MADSDOMAIN"/>
</dbReference>
<dbReference type="OMA" id="YLFTINP"/>
<dbReference type="GO" id="GO:0005634">
    <property type="term" value="C:nucleus"/>
    <property type="evidence" value="ECO:0007669"/>
    <property type="project" value="UniProtKB-SubCell"/>
</dbReference>
<feature type="domain" description="MADS-box" evidence="6">
    <location>
        <begin position="1"/>
        <end position="46"/>
    </location>
</feature>
<proteinExistence type="predicted"/>
<dbReference type="Gene3D" id="3.40.1810.10">
    <property type="entry name" value="Transcription factor, MADS-box"/>
    <property type="match status" value="1"/>
</dbReference>
<dbReference type="GO" id="GO:0000981">
    <property type="term" value="F:DNA-binding transcription factor activity, RNA polymerase II-specific"/>
    <property type="evidence" value="ECO:0000318"/>
    <property type="project" value="GO_Central"/>
</dbReference>
<protein>
    <recommendedName>
        <fullName evidence="6">MADS-box domain-containing protein</fullName>
    </recommendedName>
</protein>
<evidence type="ECO:0000256" key="3">
    <source>
        <dbReference type="ARBA" id="ARBA00023125"/>
    </source>
</evidence>
<keyword evidence="3" id="KW-0238">DNA-binding</keyword>
<dbReference type="PANTHER" id="PTHR11945">
    <property type="entry name" value="MADS BOX PROTEIN"/>
    <property type="match status" value="1"/>
</dbReference>
<name>A0A0K9PMT2_ZOSMR</name>
<dbReference type="GO" id="GO:0045944">
    <property type="term" value="P:positive regulation of transcription by RNA polymerase II"/>
    <property type="evidence" value="ECO:0007669"/>
    <property type="project" value="InterPro"/>
</dbReference>
<dbReference type="CDD" id="cd00266">
    <property type="entry name" value="MADS_SRF_like"/>
    <property type="match status" value="1"/>
</dbReference>
<accession>A0A0K9PMT2</accession>
<keyword evidence="4" id="KW-0804">Transcription</keyword>
<evidence type="ECO:0000256" key="5">
    <source>
        <dbReference type="ARBA" id="ARBA00023242"/>
    </source>
</evidence>
<reference evidence="8" key="1">
    <citation type="journal article" date="2016" name="Nature">
        <title>The genome of the seagrass Zostera marina reveals angiosperm adaptation to the sea.</title>
        <authorList>
            <person name="Olsen J.L."/>
            <person name="Rouze P."/>
            <person name="Verhelst B."/>
            <person name="Lin Y.-C."/>
            <person name="Bayer T."/>
            <person name="Collen J."/>
            <person name="Dattolo E."/>
            <person name="De Paoli E."/>
            <person name="Dittami S."/>
            <person name="Maumus F."/>
            <person name="Michel G."/>
            <person name="Kersting A."/>
            <person name="Lauritano C."/>
            <person name="Lohaus R."/>
            <person name="Toepel M."/>
            <person name="Tonon T."/>
            <person name="Vanneste K."/>
            <person name="Amirebrahimi M."/>
            <person name="Brakel J."/>
            <person name="Bostroem C."/>
            <person name="Chovatia M."/>
            <person name="Grimwood J."/>
            <person name="Jenkins J.W."/>
            <person name="Jueterbock A."/>
            <person name="Mraz A."/>
            <person name="Stam W.T."/>
            <person name="Tice H."/>
            <person name="Bornberg-Bauer E."/>
            <person name="Green P.J."/>
            <person name="Pearson G.A."/>
            <person name="Procaccini G."/>
            <person name="Duarte C.M."/>
            <person name="Schmutz J."/>
            <person name="Reusch T.B.H."/>
            <person name="Van de Peer Y."/>
        </authorList>
    </citation>
    <scope>NUCLEOTIDE SEQUENCE [LARGE SCALE GENOMIC DNA]</scope>
    <source>
        <strain evidence="8">cv. Finnish</strain>
    </source>
</reference>